<dbReference type="InterPro" id="IPR038376">
    <property type="entry name" value="ATP_synth_asu_C_sf"/>
</dbReference>
<keyword evidence="10" id="KW-0066">ATP synthesis</keyword>
<evidence type="ECO:0000256" key="11">
    <source>
        <dbReference type="RuleBase" id="RU000342"/>
    </source>
</evidence>
<name>A0A0B5GMW6_STALP</name>
<evidence type="ECO:0000256" key="10">
    <source>
        <dbReference type="ARBA" id="ARBA00023310"/>
    </source>
</evidence>
<dbReference type="GO" id="GO:0016787">
    <property type="term" value="F:hydrolase activity"/>
    <property type="evidence" value="ECO:0007669"/>
    <property type="project" value="UniProtKB-KW"/>
</dbReference>
<dbReference type="GO" id="GO:0005524">
    <property type="term" value="F:ATP binding"/>
    <property type="evidence" value="ECO:0007669"/>
    <property type="project" value="UniProtKB-KW"/>
</dbReference>
<feature type="domain" description="ATP synthase alpha subunit C-terminal" evidence="13">
    <location>
        <begin position="408"/>
        <end position="491"/>
    </location>
</feature>
<dbReference type="FunFam" id="3.40.50.300:FF:002432">
    <property type="entry name" value="ATP synthase subunit alpha, mitochondrial"/>
    <property type="match status" value="1"/>
</dbReference>
<dbReference type="GO" id="GO:0005739">
    <property type="term" value="C:mitochondrion"/>
    <property type="evidence" value="ECO:0007669"/>
    <property type="project" value="UniProtKB-SubCell"/>
</dbReference>
<evidence type="ECO:0000256" key="1">
    <source>
        <dbReference type="ARBA" id="ARBA00004370"/>
    </source>
</evidence>
<keyword evidence="4" id="KW-0547">Nucleotide-binding</keyword>
<dbReference type="SUPFAM" id="SSF50615">
    <property type="entry name" value="N-terminal domain of alpha and beta subunits of F1 ATP synthase"/>
    <property type="match status" value="1"/>
</dbReference>
<keyword evidence="9" id="KW-0139">CF(1)</keyword>
<dbReference type="Gene3D" id="1.20.150.20">
    <property type="entry name" value="ATP synthase alpha/beta chain, C-terminal domain"/>
    <property type="match status" value="1"/>
</dbReference>
<dbReference type="RefSeq" id="YP_009118119.1">
    <property type="nucleotide sequence ID" value="NC_026312.1"/>
</dbReference>
<evidence type="ECO:0000256" key="9">
    <source>
        <dbReference type="ARBA" id="ARBA00023196"/>
    </source>
</evidence>
<dbReference type="Gene3D" id="3.40.50.300">
    <property type="entry name" value="P-loop containing nucleotide triphosphate hydrolases"/>
    <property type="match status" value="1"/>
</dbReference>
<accession>A0A0B5GMW6</accession>
<keyword evidence="14" id="KW-0378">Hydrolase</keyword>
<geneLocation type="mitochondrion" evidence="14"/>
<dbReference type="InterPro" id="IPR036121">
    <property type="entry name" value="ATPase_F1/V1/A1_a/bsu_N_sf"/>
</dbReference>
<feature type="domain" description="ATPase F1/V1/A1 complex alpha/beta subunit nucleotide-binding" evidence="12">
    <location>
        <begin position="164"/>
        <end position="401"/>
    </location>
</feature>
<evidence type="ECO:0000313" key="14">
    <source>
        <dbReference type="EMBL" id="AJF22893.1"/>
    </source>
</evidence>
<keyword evidence="6" id="KW-0067">ATP-binding</keyword>
<dbReference type="PANTHER" id="PTHR48082">
    <property type="entry name" value="ATP SYNTHASE SUBUNIT ALPHA, MITOCHONDRIAL"/>
    <property type="match status" value="1"/>
</dbReference>
<dbReference type="GeneID" id="22976124"/>
<gene>
    <name evidence="14" type="primary">atp1</name>
</gene>
<evidence type="ECO:0000256" key="8">
    <source>
        <dbReference type="ARBA" id="ARBA00023136"/>
    </source>
</evidence>
<dbReference type="InterPro" id="IPR000793">
    <property type="entry name" value="ATP_synth_asu_C"/>
</dbReference>
<dbReference type="Gene3D" id="2.40.30.20">
    <property type="match status" value="1"/>
</dbReference>
<organism evidence="14">
    <name type="scientific">Stachyamoeba lipophora</name>
    <dbReference type="NCBI Taxonomy" id="463046"/>
    <lineage>
        <taxon>Eukaryota</taxon>
        <taxon>Discoba</taxon>
        <taxon>Heterolobosea</taxon>
        <taxon>Tetramitia</taxon>
        <taxon>Eutetramitia</taxon>
        <taxon>Gruberellidae</taxon>
        <taxon>Stachyamoeba</taxon>
    </lineage>
</organism>
<reference evidence="14" key="1">
    <citation type="journal article" date="2014" name="Nucleic Acids Res.">
        <title>Widespread occurrence of organelle genome-encoded 5S rRNAs including permuted molecules.</title>
        <authorList>
            <person name="Valach M."/>
            <person name="Burger G."/>
            <person name="Gray M.W."/>
            <person name="Lang B.F."/>
        </authorList>
    </citation>
    <scope>NUCLEOTIDE SEQUENCE</scope>
    <source>
        <strain evidence="14">ATCC 50324</strain>
    </source>
</reference>
<evidence type="ECO:0000259" key="12">
    <source>
        <dbReference type="Pfam" id="PF00006"/>
    </source>
</evidence>
<dbReference type="SUPFAM" id="SSF52540">
    <property type="entry name" value="P-loop containing nucleoside triphosphate hydrolases"/>
    <property type="match status" value="1"/>
</dbReference>
<comment type="similarity">
    <text evidence="2">Belongs to the ATPase alpha/beta chains family.</text>
</comment>
<dbReference type="EMBL" id="KP165388">
    <property type="protein sequence ID" value="AJF22893.1"/>
    <property type="molecule type" value="Genomic_DNA"/>
</dbReference>
<dbReference type="InterPro" id="IPR000194">
    <property type="entry name" value="ATPase_F1/V1/A1_a/bsu_nucl-bd"/>
</dbReference>
<sequence>MRHLLEADKKKKKGNKCNVKWFKDHYLSPGVVLSVADAIAIVGKGLDHAYVGEVVCFKEPDSHLMGLVMNIEHYVTRVALLTGGTEMISTQDKVYCTRKGVRTKVGLGTLGRISDPLGECLNEEQFTYHELTLQDVWNLRFAETEARSPSIIEREPVRTPVHTGINAIDVLLPVGAGQRELIIGDLGSGKTSLALTIILHQGYKNNNLYRQWRKIESNHLSYKSRLFIPCVYVVIGGRRAELSRIKLMMKNSNIRNYTAVIFTGADDLAALQYVAPFAGCCVGEWFRDKGYKAIIVYDELLNHAAAYRQMSLLLRRPPGREAYPGDIFYLHAKLLERAAQLNRKLGGGALTAFPLVETKGGDITAYIPTNIISITDGQVFLNQKIGNSGIQPAIDLNLSVSRVGADAQYNIMKFIGKKVKLAYGVYRTVQGVEKLSGSLDSYILFLIHKGKRIIEFFKQELYRSEDLYKQVICLFAIVENYMDGIQPEYTQFYYTLLFKEEMAITFLSRKNANLISFVSNPNTWNVCFMSLYGKDIQKHLKTFLKAYTEAFIDVYNDKIHSYVKAKM</sequence>
<evidence type="ECO:0000256" key="7">
    <source>
        <dbReference type="ARBA" id="ARBA00023065"/>
    </source>
</evidence>
<dbReference type="SUPFAM" id="SSF47917">
    <property type="entry name" value="C-terminal domain of alpha and beta subunits of F1 ATP synthase"/>
    <property type="match status" value="1"/>
</dbReference>
<comment type="subcellular location">
    <subcellularLocation>
        <location evidence="1">Membrane</location>
    </subcellularLocation>
    <subcellularLocation>
        <location evidence="11">Mitochondrion</location>
    </subcellularLocation>
</comment>
<keyword evidence="11 14" id="KW-0496">Mitochondrion</keyword>
<dbReference type="GO" id="GO:0045259">
    <property type="term" value="C:proton-transporting ATP synthase complex"/>
    <property type="evidence" value="ECO:0007669"/>
    <property type="project" value="UniProtKB-KW"/>
</dbReference>
<evidence type="ECO:0000256" key="4">
    <source>
        <dbReference type="ARBA" id="ARBA00022741"/>
    </source>
</evidence>
<keyword evidence="8" id="KW-0472">Membrane</keyword>
<dbReference type="Pfam" id="PF00306">
    <property type="entry name" value="ATP-synt_ab_C"/>
    <property type="match status" value="1"/>
</dbReference>
<evidence type="ECO:0000256" key="5">
    <source>
        <dbReference type="ARBA" id="ARBA00022781"/>
    </source>
</evidence>
<dbReference type="EC" id="3.6.3.14" evidence="14"/>
<dbReference type="InterPro" id="IPR023366">
    <property type="entry name" value="ATP_synth_asu-like_sf"/>
</dbReference>
<keyword evidence="7" id="KW-0406">Ion transport</keyword>
<dbReference type="InterPro" id="IPR027417">
    <property type="entry name" value="P-loop_NTPase"/>
</dbReference>
<evidence type="ECO:0000256" key="3">
    <source>
        <dbReference type="ARBA" id="ARBA00022448"/>
    </source>
</evidence>
<proteinExistence type="inferred from homology"/>
<dbReference type="PANTHER" id="PTHR48082:SF2">
    <property type="entry name" value="ATP SYNTHASE SUBUNIT ALPHA, MITOCHONDRIAL"/>
    <property type="match status" value="1"/>
</dbReference>
<keyword evidence="3" id="KW-0813">Transport</keyword>
<dbReference type="GO" id="GO:0043531">
    <property type="term" value="F:ADP binding"/>
    <property type="evidence" value="ECO:0007669"/>
    <property type="project" value="TreeGrafter"/>
</dbReference>
<dbReference type="Pfam" id="PF00006">
    <property type="entry name" value="ATP-synt_ab"/>
    <property type="match status" value="1"/>
</dbReference>
<evidence type="ECO:0000256" key="2">
    <source>
        <dbReference type="ARBA" id="ARBA00008936"/>
    </source>
</evidence>
<dbReference type="GO" id="GO:0046933">
    <property type="term" value="F:proton-transporting ATP synthase activity, rotational mechanism"/>
    <property type="evidence" value="ECO:0007669"/>
    <property type="project" value="InterPro"/>
</dbReference>
<dbReference type="InterPro" id="IPR005294">
    <property type="entry name" value="ATP_synth_F1_asu"/>
</dbReference>
<evidence type="ECO:0000256" key="6">
    <source>
        <dbReference type="ARBA" id="ARBA00022840"/>
    </source>
</evidence>
<keyword evidence="5" id="KW-0375">Hydrogen ion transport</keyword>
<dbReference type="AlphaFoldDB" id="A0A0B5GMW6"/>
<evidence type="ECO:0000259" key="13">
    <source>
        <dbReference type="Pfam" id="PF00306"/>
    </source>
</evidence>
<protein>
    <submittedName>
        <fullName evidence="14">ATP synthase F1 subunit alpha</fullName>
        <ecNumber evidence="14">3.6.3.14</ecNumber>
    </submittedName>
</protein>